<dbReference type="GO" id="GO:0008528">
    <property type="term" value="F:G protein-coupled peptide receptor activity"/>
    <property type="evidence" value="ECO:0007669"/>
    <property type="project" value="InterPro"/>
</dbReference>
<dbReference type="AlphaFoldDB" id="A0A820QMJ3"/>
<dbReference type="EMBL" id="CAJOBG010042998">
    <property type="protein sequence ID" value="CAF4423800.1"/>
    <property type="molecule type" value="Genomic_DNA"/>
</dbReference>
<feature type="transmembrane region" description="Helical" evidence="5">
    <location>
        <begin position="60"/>
        <end position="82"/>
    </location>
</feature>
<keyword evidence="3 5" id="KW-1133">Transmembrane helix</keyword>
<feature type="domain" description="G-protein coupled receptors family 1 profile" evidence="6">
    <location>
        <begin position="40"/>
        <end position="176"/>
    </location>
</feature>
<evidence type="ECO:0000256" key="5">
    <source>
        <dbReference type="SAM" id="Phobius"/>
    </source>
</evidence>
<evidence type="ECO:0000259" key="6">
    <source>
        <dbReference type="PROSITE" id="PS50262"/>
    </source>
</evidence>
<dbReference type="PANTHER" id="PTHR46641:SF2">
    <property type="entry name" value="FMRFAMIDE RECEPTOR"/>
    <property type="match status" value="1"/>
</dbReference>
<evidence type="ECO:0000256" key="2">
    <source>
        <dbReference type="ARBA" id="ARBA00022692"/>
    </source>
</evidence>
<evidence type="ECO:0000313" key="7">
    <source>
        <dbReference type="EMBL" id="CAF4423800.1"/>
    </source>
</evidence>
<protein>
    <recommendedName>
        <fullName evidence="6">G-protein coupled receptors family 1 profile domain-containing protein</fullName>
    </recommendedName>
</protein>
<feature type="transmembrane region" description="Helical" evidence="5">
    <location>
        <begin position="112"/>
        <end position="129"/>
    </location>
</feature>
<dbReference type="PROSITE" id="PS50262">
    <property type="entry name" value="G_PROTEIN_RECEP_F1_2"/>
    <property type="match status" value="1"/>
</dbReference>
<dbReference type="InterPro" id="IPR019427">
    <property type="entry name" value="7TM_GPCR_serpentine_rcpt_Srw"/>
</dbReference>
<evidence type="ECO:0000313" key="8">
    <source>
        <dbReference type="Proteomes" id="UP000663866"/>
    </source>
</evidence>
<comment type="caution">
    <text evidence="7">The sequence shown here is derived from an EMBL/GenBank/DDBJ whole genome shotgun (WGS) entry which is preliminary data.</text>
</comment>
<dbReference type="GO" id="GO:0016020">
    <property type="term" value="C:membrane"/>
    <property type="evidence" value="ECO:0007669"/>
    <property type="project" value="UniProtKB-SubCell"/>
</dbReference>
<reference evidence="7" key="1">
    <citation type="submission" date="2021-02" db="EMBL/GenBank/DDBJ databases">
        <authorList>
            <person name="Nowell W R."/>
        </authorList>
    </citation>
    <scope>NUCLEOTIDE SEQUENCE</scope>
</reference>
<name>A0A820QMJ3_9BILA</name>
<feature type="non-terminal residue" evidence="7">
    <location>
        <position position="176"/>
    </location>
</feature>
<evidence type="ECO:0000256" key="4">
    <source>
        <dbReference type="ARBA" id="ARBA00023136"/>
    </source>
</evidence>
<feature type="transmembrane region" description="Helical" evidence="5">
    <location>
        <begin position="149"/>
        <end position="170"/>
    </location>
</feature>
<dbReference type="PANTHER" id="PTHR46641">
    <property type="entry name" value="FMRFAMIDE RECEPTOR-RELATED"/>
    <property type="match status" value="1"/>
</dbReference>
<comment type="subcellular location">
    <subcellularLocation>
        <location evidence="1">Membrane</location>
    </subcellularLocation>
</comment>
<keyword evidence="8" id="KW-1185">Reference proteome</keyword>
<dbReference type="SUPFAM" id="SSF81321">
    <property type="entry name" value="Family A G protein-coupled receptor-like"/>
    <property type="match status" value="1"/>
</dbReference>
<dbReference type="InterPro" id="IPR052954">
    <property type="entry name" value="GPCR-Ligand_Int"/>
</dbReference>
<gene>
    <name evidence="7" type="ORF">OVN521_LOCUS36265</name>
</gene>
<proteinExistence type="predicted"/>
<feature type="transmembrane region" description="Helical" evidence="5">
    <location>
        <begin position="20"/>
        <end position="48"/>
    </location>
</feature>
<keyword evidence="4 5" id="KW-0472">Membrane</keyword>
<accession>A0A820QMJ3</accession>
<sequence length="176" mass="20139">MLSNNSSNHDVDHSLGYILLFRLVVWGYVGMVLSIFGIVGNIITILVLISPSLRTTSTNIYLIALSCSNILFLLIFIPSYSIRYLLGYSVYMSNEPPFTFEIILSRLPTTPIYNTILLSIIYLTIAVSMDRLILIKFPLKSKDILTKHATLTTILLIYIFSIVYCIPYWLEQRYEP</sequence>
<organism evidence="7 8">
    <name type="scientific">Rotaria magnacalcarata</name>
    <dbReference type="NCBI Taxonomy" id="392030"/>
    <lineage>
        <taxon>Eukaryota</taxon>
        <taxon>Metazoa</taxon>
        <taxon>Spiralia</taxon>
        <taxon>Gnathifera</taxon>
        <taxon>Rotifera</taxon>
        <taxon>Eurotatoria</taxon>
        <taxon>Bdelloidea</taxon>
        <taxon>Philodinida</taxon>
        <taxon>Philodinidae</taxon>
        <taxon>Rotaria</taxon>
    </lineage>
</organism>
<evidence type="ECO:0000256" key="1">
    <source>
        <dbReference type="ARBA" id="ARBA00004370"/>
    </source>
</evidence>
<dbReference type="Pfam" id="PF10324">
    <property type="entry name" value="7TM_GPCR_Srw"/>
    <property type="match status" value="1"/>
</dbReference>
<dbReference type="InterPro" id="IPR000276">
    <property type="entry name" value="GPCR_Rhodpsn"/>
</dbReference>
<dbReference type="InterPro" id="IPR017452">
    <property type="entry name" value="GPCR_Rhodpsn_7TM"/>
</dbReference>
<dbReference type="PRINTS" id="PR00237">
    <property type="entry name" value="GPCRRHODOPSN"/>
</dbReference>
<keyword evidence="2 5" id="KW-0812">Transmembrane</keyword>
<dbReference type="Gene3D" id="1.20.1070.10">
    <property type="entry name" value="Rhodopsin 7-helix transmembrane proteins"/>
    <property type="match status" value="1"/>
</dbReference>
<evidence type="ECO:0000256" key="3">
    <source>
        <dbReference type="ARBA" id="ARBA00022989"/>
    </source>
</evidence>
<dbReference type="Proteomes" id="UP000663866">
    <property type="component" value="Unassembled WGS sequence"/>
</dbReference>